<evidence type="ECO:0000313" key="3">
    <source>
        <dbReference type="Proteomes" id="UP000030710"/>
    </source>
</evidence>
<gene>
    <name evidence="2" type="ORF">J07HQW2_00469</name>
</gene>
<evidence type="ECO:0000313" key="2">
    <source>
        <dbReference type="EMBL" id="ERG94035.1"/>
    </source>
</evidence>
<proteinExistence type="predicted"/>
<dbReference type="AlphaFoldDB" id="U1NB06"/>
<dbReference type="HOGENOM" id="CLU_2730298_0_0_2"/>
<dbReference type="RefSeq" id="WP_021053529.1">
    <property type="nucleotide sequence ID" value="NZ_KE356561.1"/>
</dbReference>
<dbReference type="Proteomes" id="UP000030710">
    <property type="component" value="Unassembled WGS sequence"/>
</dbReference>
<sequence>MRNILDGRSRGNESEEQFEREQNRIDESEAQLTERSQFEEKIENLPDKTRGERSYQDPRQQNINKNHSLRG</sequence>
<feature type="compositionally biased region" description="Basic and acidic residues" evidence="1">
    <location>
        <begin position="1"/>
        <end position="27"/>
    </location>
</feature>
<organism evidence="2 3">
    <name type="scientific">Haloquadratum walsbyi J07HQW2</name>
    <dbReference type="NCBI Taxonomy" id="1238425"/>
    <lineage>
        <taxon>Archaea</taxon>
        <taxon>Methanobacteriati</taxon>
        <taxon>Methanobacteriota</taxon>
        <taxon>Stenosarchaea group</taxon>
        <taxon>Halobacteria</taxon>
        <taxon>Halobacteriales</taxon>
        <taxon>Haloferacaceae</taxon>
        <taxon>Haloquadratum</taxon>
    </lineage>
</organism>
<reference evidence="2 3" key="1">
    <citation type="journal article" date="2013" name="PLoS ONE">
        <title>Assembly-driven community genomics of a hypersaline microbial ecosystem.</title>
        <authorList>
            <person name="Podell S."/>
            <person name="Ugalde J.A."/>
            <person name="Narasingarao P."/>
            <person name="Banfield J.F."/>
            <person name="Heidelberg K.B."/>
            <person name="Allen E.E."/>
        </authorList>
    </citation>
    <scope>NUCLEOTIDE SEQUENCE [LARGE SCALE GENOMIC DNA]</scope>
    <source>
        <strain evidence="3">J07HQW2</strain>
    </source>
</reference>
<name>U1NB06_9EURY</name>
<evidence type="ECO:0000256" key="1">
    <source>
        <dbReference type="SAM" id="MobiDB-lite"/>
    </source>
</evidence>
<feature type="compositionally biased region" description="Polar residues" evidence="1">
    <location>
        <begin position="57"/>
        <end position="71"/>
    </location>
</feature>
<feature type="compositionally biased region" description="Basic and acidic residues" evidence="1">
    <location>
        <begin position="36"/>
        <end position="56"/>
    </location>
</feature>
<dbReference type="EMBL" id="KE356561">
    <property type="protein sequence ID" value="ERG94035.1"/>
    <property type="molecule type" value="Genomic_DNA"/>
</dbReference>
<accession>U1NB06</accession>
<feature type="region of interest" description="Disordered" evidence="1">
    <location>
        <begin position="1"/>
        <end position="71"/>
    </location>
</feature>
<protein>
    <submittedName>
        <fullName evidence="2">Uncharacterized protein</fullName>
    </submittedName>
</protein>